<dbReference type="InterPro" id="IPR006500">
    <property type="entry name" value="Helicase_put_C_phage/plasmid"/>
</dbReference>
<dbReference type="SUPFAM" id="SSF52540">
    <property type="entry name" value="P-loop containing nucleoside triphosphate hydrolases"/>
    <property type="match status" value="1"/>
</dbReference>
<dbReference type="GO" id="GO:0005524">
    <property type="term" value="F:ATP binding"/>
    <property type="evidence" value="ECO:0007669"/>
    <property type="project" value="UniProtKB-KW"/>
</dbReference>
<dbReference type="Gene3D" id="1.10.10.10">
    <property type="entry name" value="Winged helix-like DNA-binding domain superfamily/Winged helix DNA-binding domain"/>
    <property type="match status" value="1"/>
</dbReference>
<evidence type="ECO:0000313" key="6">
    <source>
        <dbReference type="EMBL" id="HJE96343.1"/>
    </source>
</evidence>
<dbReference type="Pfam" id="PF03288">
    <property type="entry name" value="Pox_D5"/>
    <property type="match status" value="1"/>
</dbReference>
<dbReference type="InterPro" id="IPR027417">
    <property type="entry name" value="P-loop_NTPase"/>
</dbReference>
<dbReference type="InterPro" id="IPR004968">
    <property type="entry name" value="DNA_primase/NTPase_C"/>
</dbReference>
<evidence type="ECO:0000259" key="5">
    <source>
        <dbReference type="PROSITE" id="PS51206"/>
    </source>
</evidence>
<organism evidence="6 7">
    <name type="scientific">Ligilactobacillus acidipiscis</name>
    <dbReference type="NCBI Taxonomy" id="89059"/>
    <lineage>
        <taxon>Bacteria</taxon>
        <taxon>Bacillati</taxon>
        <taxon>Bacillota</taxon>
        <taxon>Bacilli</taxon>
        <taxon>Lactobacillales</taxon>
        <taxon>Lactobacillaceae</taxon>
        <taxon>Ligilactobacillus</taxon>
    </lineage>
</organism>
<dbReference type="SUPFAM" id="SSF46785">
    <property type="entry name" value="Winged helix' DNA-binding domain"/>
    <property type="match status" value="1"/>
</dbReference>
<evidence type="ECO:0000256" key="2">
    <source>
        <dbReference type="ARBA" id="ARBA00022801"/>
    </source>
</evidence>
<keyword evidence="4" id="KW-0067">ATP-binding</keyword>
<dbReference type="EMBL" id="DYXG01000018">
    <property type="protein sequence ID" value="HJE96343.1"/>
    <property type="molecule type" value="Genomic_DNA"/>
</dbReference>
<dbReference type="InterPro" id="IPR045455">
    <property type="entry name" value="NrS-1_pol-like_helicase"/>
</dbReference>
<dbReference type="AlphaFoldDB" id="A0A921F8H0"/>
<dbReference type="Pfam" id="PF19263">
    <property type="entry name" value="DUF5906"/>
    <property type="match status" value="1"/>
</dbReference>
<keyword evidence="2" id="KW-0378">Hydrolase</keyword>
<dbReference type="GO" id="GO:0016787">
    <property type="term" value="F:hydrolase activity"/>
    <property type="evidence" value="ECO:0007669"/>
    <property type="project" value="UniProtKB-KW"/>
</dbReference>
<proteinExistence type="predicted"/>
<dbReference type="GO" id="GO:0004386">
    <property type="term" value="F:helicase activity"/>
    <property type="evidence" value="ECO:0007669"/>
    <property type="project" value="UniProtKB-KW"/>
</dbReference>
<accession>A0A921F8H0</accession>
<dbReference type="InterPro" id="IPR036388">
    <property type="entry name" value="WH-like_DNA-bd_sf"/>
</dbReference>
<dbReference type="InterPro" id="IPR036390">
    <property type="entry name" value="WH_DNA-bd_sf"/>
</dbReference>
<protein>
    <submittedName>
        <fullName evidence="6">Phage/plasmid primase, P4 family</fullName>
    </submittedName>
</protein>
<dbReference type="PANTHER" id="PTHR35372">
    <property type="entry name" value="ATP BINDING PROTEIN-RELATED"/>
    <property type="match status" value="1"/>
</dbReference>
<dbReference type="PROSITE" id="PS51206">
    <property type="entry name" value="SF3_HELICASE_1"/>
    <property type="match status" value="1"/>
</dbReference>
<reference evidence="6" key="2">
    <citation type="submission" date="2021-09" db="EMBL/GenBank/DDBJ databases">
        <authorList>
            <person name="Gilroy R."/>
        </authorList>
    </citation>
    <scope>NUCLEOTIDE SEQUENCE</scope>
    <source>
        <strain evidence="6">CHK174-6876</strain>
    </source>
</reference>
<dbReference type="PANTHER" id="PTHR35372:SF2">
    <property type="entry name" value="SF3 HELICASE DOMAIN-CONTAINING PROTEIN"/>
    <property type="match status" value="1"/>
</dbReference>
<evidence type="ECO:0000313" key="7">
    <source>
        <dbReference type="Proteomes" id="UP000707535"/>
    </source>
</evidence>
<gene>
    <name evidence="6" type="ORF">K8V00_01865</name>
</gene>
<comment type="caution">
    <text evidence="6">The sequence shown here is derived from an EMBL/GenBank/DDBJ whole genome shotgun (WGS) entry which is preliminary data.</text>
</comment>
<keyword evidence="1" id="KW-0547">Nucleotide-binding</keyword>
<reference evidence="6" key="1">
    <citation type="journal article" date="2021" name="PeerJ">
        <title>Extensive microbial diversity within the chicken gut microbiome revealed by metagenomics and culture.</title>
        <authorList>
            <person name="Gilroy R."/>
            <person name="Ravi A."/>
            <person name="Getino M."/>
            <person name="Pursley I."/>
            <person name="Horton D.L."/>
            <person name="Alikhan N.F."/>
            <person name="Baker D."/>
            <person name="Gharbi K."/>
            <person name="Hall N."/>
            <person name="Watson M."/>
            <person name="Adriaenssens E.M."/>
            <person name="Foster-Nyarko E."/>
            <person name="Jarju S."/>
            <person name="Secka A."/>
            <person name="Antonio M."/>
            <person name="Oren A."/>
            <person name="Chaudhuri R.R."/>
            <person name="La Ragione R."/>
            <person name="Hildebrand F."/>
            <person name="Pallen M.J."/>
        </authorList>
    </citation>
    <scope>NUCLEOTIDE SEQUENCE</scope>
    <source>
        <strain evidence="6">CHK174-6876</strain>
    </source>
</reference>
<dbReference type="InterPro" id="IPR014818">
    <property type="entry name" value="Phage/plasmid_primase_P4_C"/>
</dbReference>
<sequence>MEQLYRGYIKTKGKQPLEPFKNRTDFSSLADVSEHDYAGVLAENTILVDVDDFDDSEKIMDIVEDLQLNCRVYETKRGKHFLFLNNDRQGKNVTKQPAAIGLNIDIKLGSRSSLEILKNQGVKRECIYDIDQDENYDTVPKWLLPVNTRIDFEEMKNGDGRNQALFNYILTLQANDFSKDEARECITLINKYVLEEPLEERELDVILRDDSFSKPIFFKKNKFLFDKFANFLKSEYHIKRINGVLHTFDNGIYVPGDRLIESKMIKHVPDLTKAKRKEVLEYLEISTMENNKSEDAAYIAFNNGLLNIYTDELIDYTADHIITNKIPWDYDPTAYYELTDQTLNKMACQDHEIRNLMEEMIGYTFYRRNELGKAFVLTGEKSNGKSTFLDMIKTMLGAQNVSSLDLGELGERFKTAELFGKLANIGDDIEDDFVKSTGVFKKLVTGDALNVERKGKDPFDFSNYSKLLFSANNIPRLGKGRGAAAITRRLIIIPFNAKFSKDDPDFRPYIKYDLRQPESIQYLIKIGIEALKRILADEGFSNSKKVDAELEEYEVENNPMLMFFEDLQTNEYENQPIKQVYTTYTEYCVRNGMQPVSNIQFGKEIKKHYDLQSVTRRVNGESTRIYRRKNDE</sequence>
<evidence type="ECO:0000256" key="1">
    <source>
        <dbReference type="ARBA" id="ARBA00022741"/>
    </source>
</evidence>
<dbReference type="NCBIfam" id="TIGR01613">
    <property type="entry name" value="primase_Cterm"/>
    <property type="match status" value="1"/>
</dbReference>
<dbReference type="Pfam" id="PF08706">
    <property type="entry name" value="D5_N"/>
    <property type="match status" value="1"/>
</dbReference>
<evidence type="ECO:0000256" key="3">
    <source>
        <dbReference type="ARBA" id="ARBA00022806"/>
    </source>
</evidence>
<dbReference type="InterPro" id="IPR014015">
    <property type="entry name" value="Helicase_SF3_DNA-vir"/>
</dbReference>
<dbReference type="SMART" id="SM00885">
    <property type="entry name" value="D5_N"/>
    <property type="match status" value="1"/>
</dbReference>
<name>A0A921F8H0_9LACO</name>
<keyword evidence="3" id="KW-0347">Helicase</keyword>
<dbReference type="Proteomes" id="UP000707535">
    <property type="component" value="Unassembled WGS sequence"/>
</dbReference>
<feature type="domain" description="SF3 helicase" evidence="5">
    <location>
        <begin position="352"/>
        <end position="508"/>
    </location>
</feature>
<evidence type="ECO:0000256" key="4">
    <source>
        <dbReference type="ARBA" id="ARBA00022840"/>
    </source>
</evidence>
<dbReference type="InterPro" id="IPR051620">
    <property type="entry name" value="ORF904-like_C"/>
</dbReference>
<dbReference type="Gene3D" id="3.40.50.300">
    <property type="entry name" value="P-loop containing nucleotide triphosphate hydrolases"/>
    <property type="match status" value="1"/>
</dbReference>